<evidence type="ECO:0000313" key="2">
    <source>
        <dbReference type="EMBL" id="AZG76448.1"/>
    </source>
</evidence>
<sequence>MWRAIVETALLFLTPFVAYALFHSLQLRWPFVRELWHGRVVSLLTIAGLLIAIIGVVTLGFSRLNQGAYVPAHMENGKLQPGRFQ</sequence>
<organism evidence="2 3">
    <name type="scientific">Methylocystis rosea</name>
    <dbReference type="NCBI Taxonomy" id="173366"/>
    <lineage>
        <taxon>Bacteria</taxon>
        <taxon>Pseudomonadati</taxon>
        <taxon>Pseudomonadota</taxon>
        <taxon>Alphaproteobacteria</taxon>
        <taxon>Hyphomicrobiales</taxon>
        <taxon>Methylocystaceae</taxon>
        <taxon>Methylocystis</taxon>
    </lineage>
</organism>
<accession>A0A3G8M6M0</accession>
<dbReference type="Proteomes" id="UP000273982">
    <property type="component" value="Chromosome"/>
</dbReference>
<dbReference type="InterPro" id="IPR046093">
    <property type="entry name" value="DUF6111"/>
</dbReference>
<dbReference type="KEGG" id="mros:EHO51_06715"/>
<feature type="transmembrane region" description="Helical" evidence="1">
    <location>
        <begin position="36"/>
        <end position="61"/>
    </location>
</feature>
<reference evidence="2 3" key="1">
    <citation type="submission" date="2018-11" db="EMBL/GenBank/DDBJ databases">
        <title>Genome squencing of methanotrophic bacteria isolated from alkaline groundwater in Korea.</title>
        <authorList>
            <person name="Nguyen L.N."/>
        </authorList>
    </citation>
    <scope>NUCLEOTIDE SEQUENCE [LARGE SCALE GENOMIC DNA]</scope>
    <source>
        <strain evidence="2 3">GW6</strain>
    </source>
</reference>
<evidence type="ECO:0000313" key="3">
    <source>
        <dbReference type="Proteomes" id="UP000273982"/>
    </source>
</evidence>
<dbReference type="EMBL" id="CP034086">
    <property type="protein sequence ID" value="AZG76448.1"/>
    <property type="molecule type" value="Genomic_DNA"/>
</dbReference>
<keyword evidence="1" id="KW-0812">Transmembrane</keyword>
<protein>
    <submittedName>
        <fullName evidence="2">Uncharacterized protein</fullName>
    </submittedName>
</protein>
<evidence type="ECO:0000256" key="1">
    <source>
        <dbReference type="SAM" id="Phobius"/>
    </source>
</evidence>
<gene>
    <name evidence="2" type="ORF">EHO51_06715</name>
</gene>
<dbReference type="Pfam" id="PF19606">
    <property type="entry name" value="DUF6111"/>
    <property type="match status" value="1"/>
</dbReference>
<proteinExistence type="predicted"/>
<dbReference type="RefSeq" id="WP_124738252.1">
    <property type="nucleotide sequence ID" value="NZ_CP034086.1"/>
</dbReference>
<keyword evidence="1" id="KW-1133">Transmembrane helix</keyword>
<dbReference type="AlphaFoldDB" id="A0A3G8M6M0"/>
<keyword evidence="1" id="KW-0472">Membrane</keyword>
<name>A0A3G8M6M0_9HYPH</name>